<dbReference type="Proteomes" id="UP000681720">
    <property type="component" value="Unassembled WGS sequence"/>
</dbReference>
<feature type="non-terminal residue" evidence="3">
    <location>
        <position position="1"/>
    </location>
</feature>
<evidence type="ECO:0000313" key="3">
    <source>
        <dbReference type="EMBL" id="CAF4634756.1"/>
    </source>
</evidence>
<evidence type="ECO:0000313" key="4">
    <source>
        <dbReference type="Proteomes" id="UP000676336"/>
    </source>
</evidence>
<evidence type="ECO:0000313" key="1">
    <source>
        <dbReference type="EMBL" id="CAF4610104.1"/>
    </source>
</evidence>
<accession>A0A8S2ZJ97</accession>
<dbReference type="AlphaFoldDB" id="A0A8S2ZJ97"/>
<dbReference type="EMBL" id="CAJOBI010105895">
    <property type="protein sequence ID" value="CAF4610104.1"/>
    <property type="molecule type" value="Genomic_DNA"/>
</dbReference>
<dbReference type="EMBL" id="CAJOBI010111428">
    <property type="protein sequence ID" value="CAF4634756.1"/>
    <property type="molecule type" value="Genomic_DNA"/>
</dbReference>
<proteinExistence type="predicted"/>
<evidence type="ECO:0000313" key="2">
    <source>
        <dbReference type="EMBL" id="CAF4612627.1"/>
    </source>
</evidence>
<protein>
    <submittedName>
        <fullName evidence="3">Uncharacterized protein</fullName>
    </submittedName>
</protein>
<name>A0A8S2ZJ97_9BILA</name>
<reference evidence="3" key="1">
    <citation type="submission" date="2021-02" db="EMBL/GenBank/DDBJ databases">
        <authorList>
            <person name="Nowell W R."/>
        </authorList>
    </citation>
    <scope>NUCLEOTIDE SEQUENCE</scope>
</reference>
<dbReference type="Proteomes" id="UP000676336">
    <property type="component" value="Unassembled WGS sequence"/>
</dbReference>
<sequence>MATRPGSLTYEYIQRNAGEKVGLDYLVEALNQTAIINCNSK</sequence>
<organism evidence="3 4">
    <name type="scientific">Rotaria magnacalcarata</name>
    <dbReference type="NCBI Taxonomy" id="392030"/>
    <lineage>
        <taxon>Eukaryota</taxon>
        <taxon>Metazoa</taxon>
        <taxon>Spiralia</taxon>
        <taxon>Gnathifera</taxon>
        <taxon>Rotifera</taxon>
        <taxon>Eurotatoria</taxon>
        <taxon>Bdelloidea</taxon>
        <taxon>Philodinida</taxon>
        <taxon>Philodinidae</taxon>
        <taxon>Rotaria</taxon>
    </lineage>
</organism>
<comment type="caution">
    <text evidence="3">The sequence shown here is derived from an EMBL/GenBank/DDBJ whole genome shotgun (WGS) entry which is preliminary data.</text>
</comment>
<dbReference type="EMBL" id="CAJOBJ010106677">
    <property type="protein sequence ID" value="CAF4612627.1"/>
    <property type="molecule type" value="Genomic_DNA"/>
</dbReference>
<gene>
    <name evidence="2" type="ORF">GIL414_LOCUS39423</name>
    <name evidence="1" type="ORF">SMN809_LOCUS39440</name>
    <name evidence="3" type="ORF">SMN809_LOCUS40430</name>
</gene>